<evidence type="ECO:0000313" key="2">
    <source>
        <dbReference type="Proteomes" id="UP000295361"/>
    </source>
</evidence>
<protein>
    <submittedName>
        <fullName evidence="1">Uncharacterized protein</fullName>
    </submittedName>
</protein>
<comment type="caution">
    <text evidence="1">The sequence shown here is derived from an EMBL/GenBank/DDBJ whole genome shotgun (WGS) entry which is preliminary data.</text>
</comment>
<organism evidence="1 2">
    <name type="scientific">Roseateles toxinivorans</name>
    <dbReference type="NCBI Taxonomy" id="270368"/>
    <lineage>
        <taxon>Bacteria</taxon>
        <taxon>Pseudomonadati</taxon>
        <taxon>Pseudomonadota</taxon>
        <taxon>Betaproteobacteria</taxon>
        <taxon>Burkholderiales</taxon>
        <taxon>Sphaerotilaceae</taxon>
        <taxon>Roseateles</taxon>
    </lineage>
</organism>
<dbReference type="EMBL" id="SNXS01000001">
    <property type="protein sequence ID" value="TDP74076.1"/>
    <property type="molecule type" value="Genomic_DNA"/>
</dbReference>
<dbReference type="InParanoid" id="A0A4R6QSD0"/>
<dbReference type="RefSeq" id="WP_208114874.1">
    <property type="nucleotide sequence ID" value="NZ_SNXS01000001.1"/>
</dbReference>
<gene>
    <name evidence="1" type="ORF">DES47_101123</name>
</gene>
<dbReference type="AlphaFoldDB" id="A0A4R6QSD0"/>
<evidence type="ECO:0000313" key="1">
    <source>
        <dbReference type="EMBL" id="TDP74076.1"/>
    </source>
</evidence>
<accession>A0A4R6QSD0</accession>
<sequence>MTFQDRLAFVLDLDLPADLLPLTIANEATLMAGMDGMDGMDGDSFDPSWH</sequence>
<dbReference type="Proteomes" id="UP000295361">
    <property type="component" value="Unassembled WGS sequence"/>
</dbReference>
<keyword evidence="2" id="KW-1185">Reference proteome</keyword>
<reference evidence="1 2" key="1">
    <citation type="submission" date="2019-03" db="EMBL/GenBank/DDBJ databases">
        <title>Genomic Encyclopedia of Type Strains, Phase IV (KMG-IV): sequencing the most valuable type-strain genomes for metagenomic binning, comparative biology and taxonomic classification.</title>
        <authorList>
            <person name="Goeker M."/>
        </authorList>
    </citation>
    <scope>NUCLEOTIDE SEQUENCE [LARGE SCALE GENOMIC DNA]</scope>
    <source>
        <strain evidence="1 2">DSM 16998</strain>
    </source>
</reference>
<proteinExistence type="predicted"/>
<name>A0A4R6QSD0_9BURK</name>